<proteinExistence type="inferred from homology"/>
<keyword evidence="8" id="KW-1185">Reference proteome</keyword>
<dbReference type="GO" id="GO:0042301">
    <property type="term" value="F:phosphate ion binding"/>
    <property type="evidence" value="ECO:0007669"/>
    <property type="project" value="InterPro"/>
</dbReference>
<dbReference type="InterPro" id="IPR024370">
    <property type="entry name" value="PBP_domain"/>
</dbReference>
<dbReference type="RefSeq" id="WP_038066201.1">
    <property type="nucleotide sequence ID" value="NZ_JPSL02000029.1"/>
</dbReference>
<dbReference type="PIRSF" id="PIRSF002756">
    <property type="entry name" value="PstS"/>
    <property type="match status" value="1"/>
</dbReference>
<evidence type="ECO:0000259" key="6">
    <source>
        <dbReference type="Pfam" id="PF12849"/>
    </source>
</evidence>
<feature type="domain" description="PBP" evidence="6">
    <location>
        <begin position="24"/>
        <end position="316"/>
    </location>
</feature>
<dbReference type="InterPro" id="IPR050962">
    <property type="entry name" value="Phosphate-bind_PstS"/>
</dbReference>
<dbReference type="CDD" id="cd13565">
    <property type="entry name" value="PBP2_PstS"/>
    <property type="match status" value="1"/>
</dbReference>
<dbReference type="Gene3D" id="3.40.190.10">
    <property type="entry name" value="Periplasmic binding protein-like II"/>
    <property type="match status" value="2"/>
</dbReference>
<evidence type="ECO:0000256" key="1">
    <source>
        <dbReference type="ARBA" id="ARBA00008725"/>
    </source>
</evidence>
<feature type="chain" id="PRO_5001996893" description="Phosphate-binding protein" evidence="5">
    <location>
        <begin position="21"/>
        <end position="359"/>
    </location>
</feature>
<evidence type="ECO:0000256" key="5">
    <source>
        <dbReference type="SAM" id="SignalP"/>
    </source>
</evidence>
<organism evidence="7 8">
    <name type="scientific">Thermus filiformis</name>
    <dbReference type="NCBI Taxonomy" id="276"/>
    <lineage>
        <taxon>Bacteria</taxon>
        <taxon>Thermotogati</taxon>
        <taxon>Deinococcota</taxon>
        <taxon>Deinococci</taxon>
        <taxon>Thermales</taxon>
        <taxon>Thermaceae</taxon>
        <taxon>Thermus</taxon>
    </lineage>
</organism>
<dbReference type="GO" id="GO:0035435">
    <property type="term" value="P:phosphate ion transmembrane transport"/>
    <property type="evidence" value="ECO:0007669"/>
    <property type="project" value="InterPro"/>
</dbReference>
<evidence type="ECO:0000313" key="7">
    <source>
        <dbReference type="EMBL" id="KGQ21332.1"/>
    </source>
</evidence>
<evidence type="ECO:0000256" key="3">
    <source>
        <dbReference type="ARBA" id="ARBA00022592"/>
    </source>
</evidence>
<comment type="similarity">
    <text evidence="1 4">Belongs to the PstS family.</text>
</comment>
<gene>
    <name evidence="7" type="ORF">THFILI_00300</name>
</gene>
<keyword evidence="5" id="KW-0732">Signal</keyword>
<feature type="signal peptide" evidence="5">
    <location>
        <begin position="1"/>
        <end position="20"/>
    </location>
</feature>
<dbReference type="InterPro" id="IPR005673">
    <property type="entry name" value="ABC_phos-bd_PstS"/>
</dbReference>
<evidence type="ECO:0000313" key="8">
    <source>
        <dbReference type="Proteomes" id="UP000030364"/>
    </source>
</evidence>
<dbReference type="NCBIfam" id="TIGR00975">
    <property type="entry name" value="3a0107s03"/>
    <property type="match status" value="1"/>
</dbReference>
<accession>A0A0A2WRE1</accession>
<dbReference type="PATRIC" id="fig|276.5.peg.1856"/>
<sequence>MSGKKLFVALAALALGLGLAQQVTLVGAGSTFVYPLMAKWGDEYNKLTKGQVRVNYQSIGSGGGIRQFLEQTVHYGASDAPLADAQMKEVRDRFKTGALNIPVTLGAVVVTYNLPGVRESLNFTGELVADIFLGKVKTWNDPRIQELNPNVKLPPLPITVVHRSDGSGTTFIFTDYLSKVSLEWASKVGRGTSLQWPTGIGAKGNEGVAGAVKQSPGAIGYVELTYAVQNNLPYGAIRNRASGKFILPTLESIREASNVPLPGDARVSITDTKSPNGYPISGFVYVLLYEKLEVNKAVKSEAEARALVEFLKWVLEDGQNFAEPLKYVRLGAIPVERAHALLSRVTYQGKPIGKEILGR</sequence>
<dbReference type="Proteomes" id="UP000030364">
    <property type="component" value="Unassembled WGS sequence"/>
</dbReference>
<keyword evidence="3 4" id="KW-0592">Phosphate transport</keyword>
<protein>
    <recommendedName>
        <fullName evidence="4">Phosphate-binding protein</fullName>
    </recommendedName>
</protein>
<dbReference type="GO" id="GO:0043190">
    <property type="term" value="C:ATP-binding cassette (ABC) transporter complex"/>
    <property type="evidence" value="ECO:0007669"/>
    <property type="project" value="InterPro"/>
</dbReference>
<evidence type="ECO:0000256" key="4">
    <source>
        <dbReference type="PIRNR" id="PIRNR002756"/>
    </source>
</evidence>
<dbReference type="Pfam" id="PF12849">
    <property type="entry name" value="PBP_like_2"/>
    <property type="match status" value="1"/>
</dbReference>
<dbReference type="EMBL" id="JPSL02000029">
    <property type="protein sequence ID" value="KGQ21332.1"/>
    <property type="molecule type" value="Genomic_DNA"/>
</dbReference>
<dbReference type="AlphaFoldDB" id="A0A0A2WRE1"/>
<dbReference type="PANTHER" id="PTHR42996">
    <property type="entry name" value="PHOSPHATE-BINDING PROTEIN PSTS"/>
    <property type="match status" value="1"/>
</dbReference>
<dbReference type="OrthoDB" id="9790048at2"/>
<reference evidence="7 8" key="1">
    <citation type="journal article" date="2015" name="Genome Announc.">
        <title>Draft Genome Sequence of the Thermophile Thermus filiformis ATCC 43280, Producer of Carotenoid-(Di)glucoside-Branched Fatty Acid (Di)esters and Source of Hyperthermostable Enzymes of Biotechnological Interest.</title>
        <authorList>
            <person name="Mandelli F."/>
            <person name="Oliveira Ramires B."/>
            <person name="Couger M.B."/>
            <person name="Paixao D.A."/>
            <person name="Camilo C.M."/>
            <person name="Polikarpov I."/>
            <person name="Prade R."/>
            <person name="Riano-Pachon D.M."/>
            <person name="Squina F.M."/>
        </authorList>
    </citation>
    <scope>NUCLEOTIDE SEQUENCE [LARGE SCALE GENOMIC DNA]</scope>
    <source>
        <strain evidence="7 8">ATCC 43280</strain>
    </source>
</reference>
<evidence type="ECO:0000256" key="2">
    <source>
        <dbReference type="ARBA" id="ARBA00022448"/>
    </source>
</evidence>
<comment type="caution">
    <text evidence="7">The sequence shown here is derived from an EMBL/GenBank/DDBJ whole genome shotgun (WGS) entry which is preliminary data.</text>
</comment>
<keyword evidence="2 4" id="KW-0813">Transport</keyword>
<dbReference type="SUPFAM" id="SSF53850">
    <property type="entry name" value="Periplasmic binding protein-like II"/>
    <property type="match status" value="1"/>
</dbReference>
<dbReference type="PANTHER" id="PTHR42996:SF1">
    <property type="entry name" value="PHOSPHATE-BINDING PROTEIN PSTS"/>
    <property type="match status" value="1"/>
</dbReference>
<name>A0A0A2WRE1_THEFI</name>
<dbReference type="STRING" id="276.THFILI_00300"/>